<dbReference type="OrthoDB" id="9803714at2"/>
<dbReference type="AlphaFoldDB" id="A0A1S8SZS9"/>
<dbReference type="RefSeq" id="WP_077849919.1">
    <property type="nucleotide sequence ID" value="NZ_LZZM01000234.1"/>
</dbReference>
<name>A0A1S8SZS9_9CLOT</name>
<organism evidence="6 7">
    <name type="scientific">Clostridium puniceum</name>
    <dbReference type="NCBI Taxonomy" id="29367"/>
    <lineage>
        <taxon>Bacteria</taxon>
        <taxon>Bacillati</taxon>
        <taxon>Bacillota</taxon>
        <taxon>Clostridia</taxon>
        <taxon>Eubacteriales</taxon>
        <taxon>Clostridiaceae</taxon>
        <taxon>Clostridium</taxon>
    </lineage>
</organism>
<comment type="caution">
    <text evidence="6">The sequence shown here is derived from an EMBL/GenBank/DDBJ whole genome shotgun (WGS) entry which is preliminary data.</text>
</comment>
<keyword evidence="7" id="KW-1185">Reference proteome</keyword>
<dbReference type="InterPro" id="IPR036390">
    <property type="entry name" value="WH_DNA-bd_sf"/>
</dbReference>
<dbReference type="Gene3D" id="3.40.190.10">
    <property type="entry name" value="Periplasmic binding protein-like II"/>
    <property type="match status" value="2"/>
</dbReference>
<evidence type="ECO:0000259" key="5">
    <source>
        <dbReference type="PROSITE" id="PS50931"/>
    </source>
</evidence>
<feature type="domain" description="HTH lysR-type" evidence="5">
    <location>
        <begin position="1"/>
        <end position="58"/>
    </location>
</feature>
<protein>
    <submittedName>
        <fullName evidence="6">HTH-type transcriptional regulator GltC</fullName>
    </submittedName>
</protein>
<dbReference type="FunFam" id="1.10.10.10:FF:000001">
    <property type="entry name" value="LysR family transcriptional regulator"/>
    <property type="match status" value="1"/>
</dbReference>
<proteinExistence type="inferred from homology"/>
<dbReference type="STRING" id="29367.CLPUN_50290"/>
<dbReference type="GO" id="GO:0003700">
    <property type="term" value="F:DNA-binding transcription factor activity"/>
    <property type="evidence" value="ECO:0007669"/>
    <property type="project" value="InterPro"/>
</dbReference>
<dbReference type="Proteomes" id="UP000190890">
    <property type="component" value="Unassembled WGS sequence"/>
</dbReference>
<dbReference type="PROSITE" id="PS50931">
    <property type="entry name" value="HTH_LYSR"/>
    <property type="match status" value="1"/>
</dbReference>
<dbReference type="PRINTS" id="PR00039">
    <property type="entry name" value="HTHLYSR"/>
</dbReference>
<sequence>MTLQQLKYAIEIAKCGSINIAAKKLFITQPSLSNAIRELENELNKTIFERTNRGVSVTVDGAEFLGYARQVIEQTELLEKKYFNTKPSAQHFSVSTQHYAFAVNAFVDLIKEYGNDEYEFNLRETKTYEIIDDVKNLRSEIGILYLNEFNSKVLNKLIKENNLKFTKLFVAKPHIFISVKNPLYKRKEVTLEDLKNYPYLSFEQGEFNSFYFSEEILSTLSHKKSVRVSDRATLFNLLIGLNGYTISTGILSSDLNGNDIASVPLDIEDKITVGWIAHKDIILSQLGNIYINALNEIIDKFGDEYILKH</sequence>
<dbReference type="EMBL" id="LZZM01000234">
    <property type="protein sequence ID" value="OOM71037.1"/>
    <property type="molecule type" value="Genomic_DNA"/>
</dbReference>
<gene>
    <name evidence="6" type="primary">gltC_4</name>
    <name evidence="6" type="ORF">CLPUN_50290</name>
</gene>
<evidence type="ECO:0000256" key="4">
    <source>
        <dbReference type="ARBA" id="ARBA00023163"/>
    </source>
</evidence>
<dbReference type="SUPFAM" id="SSF46785">
    <property type="entry name" value="Winged helix' DNA-binding domain"/>
    <property type="match status" value="1"/>
</dbReference>
<dbReference type="GO" id="GO:0003677">
    <property type="term" value="F:DNA binding"/>
    <property type="evidence" value="ECO:0007669"/>
    <property type="project" value="UniProtKB-KW"/>
</dbReference>
<dbReference type="Pfam" id="PF00126">
    <property type="entry name" value="HTH_1"/>
    <property type="match status" value="1"/>
</dbReference>
<keyword evidence="2" id="KW-0805">Transcription regulation</keyword>
<evidence type="ECO:0000256" key="2">
    <source>
        <dbReference type="ARBA" id="ARBA00023015"/>
    </source>
</evidence>
<accession>A0A1S8SZS9</accession>
<dbReference type="Gene3D" id="1.10.10.10">
    <property type="entry name" value="Winged helix-like DNA-binding domain superfamily/Winged helix DNA-binding domain"/>
    <property type="match status" value="1"/>
</dbReference>
<dbReference type="CDD" id="cd05466">
    <property type="entry name" value="PBP2_LTTR_substrate"/>
    <property type="match status" value="1"/>
</dbReference>
<dbReference type="InterPro" id="IPR000847">
    <property type="entry name" value="LysR_HTH_N"/>
</dbReference>
<evidence type="ECO:0000256" key="1">
    <source>
        <dbReference type="ARBA" id="ARBA00009437"/>
    </source>
</evidence>
<dbReference type="SUPFAM" id="SSF53850">
    <property type="entry name" value="Periplasmic binding protein-like II"/>
    <property type="match status" value="1"/>
</dbReference>
<evidence type="ECO:0000313" key="7">
    <source>
        <dbReference type="Proteomes" id="UP000190890"/>
    </source>
</evidence>
<evidence type="ECO:0000256" key="3">
    <source>
        <dbReference type="ARBA" id="ARBA00023125"/>
    </source>
</evidence>
<evidence type="ECO:0000313" key="6">
    <source>
        <dbReference type="EMBL" id="OOM71037.1"/>
    </source>
</evidence>
<dbReference type="PANTHER" id="PTHR30346">
    <property type="entry name" value="TRANSCRIPTIONAL DUAL REGULATOR HCAR-RELATED"/>
    <property type="match status" value="1"/>
</dbReference>
<dbReference type="InterPro" id="IPR036388">
    <property type="entry name" value="WH-like_DNA-bd_sf"/>
</dbReference>
<dbReference type="PANTHER" id="PTHR30346:SF0">
    <property type="entry name" value="HCA OPERON TRANSCRIPTIONAL ACTIVATOR HCAR"/>
    <property type="match status" value="1"/>
</dbReference>
<keyword evidence="4" id="KW-0804">Transcription</keyword>
<comment type="similarity">
    <text evidence="1">Belongs to the LysR transcriptional regulatory family.</text>
</comment>
<dbReference type="GO" id="GO:0032993">
    <property type="term" value="C:protein-DNA complex"/>
    <property type="evidence" value="ECO:0007669"/>
    <property type="project" value="TreeGrafter"/>
</dbReference>
<reference evidence="6 7" key="1">
    <citation type="submission" date="2016-05" db="EMBL/GenBank/DDBJ databases">
        <title>Microbial solvent formation.</title>
        <authorList>
            <person name="Poehlein A."/>
            <person name="Montoya Solano J.D."/>
            <person name="Flitsch S."/>
            <person name="Krabben P."/>
            <person name="Duerre P."/>
            <person name="Daniel R."/>
        </authorList>
    </citation>
    <scope>NUCLEOTIDE SEQUENCE [LARGE SCALE GENOMIC DNA]</scope>
    <source>
        <strain evidence="6 7">DSM 2619</strain>
    </source>
</reference>
<keyword evidence="3" id="KW-0238">DNA-binding</keyword>